<dbReference type="InterPro" id="IPR002068">
    <property type="entry name" value="A-crystallin/Hsp20_dom"/>
</dbReference>
<sequence length="139" mass="15272">MERRHGWPFAIPDVFDWFESGVPGLLGTPGLHGIRIEEDMTDGAYVLRAELPGIDPDKDVELTVHGGVLTLRAERSEREEGAKHSEFRYGSFARALRLPEGARAEDATADYKDGILTVTVPCAEAEKGAKTITIKHKAD</sequence>
<proteinExistence type="inferred from homology"/>
<evidence type="ECO:0000313" key="5">
    <source>
        <dbReference type="Proteomes" id="UP001057702"/>
    </source>
</evidence>
<dbReference type="Pfam" id="PF00011">
    <property type="entry name" value="HSP20"/>
    <property type="match status" value="1"/>
</dbReference>
<dbReference type="PROSITE" id="PS01031">
    <property type="entry name" value="SHSP"/>
    <property type="match status" value="1"/>
</dbReference>
<dbReference type="Proteomes" id="UP001057702">
    <property type="component" value="Unassembled WGS sequence"/>
</dbReference>
<dbReference type="PANTHER" id="PTHR11527">
    <property type="entry name" value="HEAT-SHOCK PROTEIN 20 FAMILY MEMBER"/>
    <property type="match status" value="1"/>
</dbReference>
<comment type="similarity">
    <text evidence="1 2">Belongs to the small heat shock protein (HSP20) family.</text>
</comment>
<dbReference type="InterPro" id="IPR008978">
    <property type="entry name" value="HSP20-like_chaperone"/>
</dbReference>
<protein>
    <submittedName>
        <fullName evidence="4">Hsp20/alpha crystallin family protein</fullName>
    </submittedName>
</protein>
<reference evidence="4" key="1">
    <citation type="submission" date="2022-06" db="EMBL/GenBank/DDBJ databases">
        <title>Draft genome sequence of Streptomyces sp. RB6PN25 isolated from peat swamp forest in Thailand.</title>
        <authorList>
            <person name="Duangmal K."/>
            <person name="Klaysubun C."/>
        </authorList>
    </citation>
    <scope>NUCLEOTIDE SEQUENCE</scope>
    <source>
        <strain evidence="4">RB6PN25</strain>
    </source>
</reference>
<gene>
    <name evidence="4" type="ORF">NGB36_15965</name>
</gene>
<dbReference type="EMBL" id="JANFNG010000011">
    <property type="protein sequence ID" value="MCQ4082062.1"/>
    <property type="molecule type" value="Genomic_DNA"/>
</dbReference>
<keyword evidence="5" id="KW-1185">Reference proteome</keyword>
<accession>A0ABT1PWM7</accession>
<dbReference type="SUPFAM" id="SSF49764">
    <property type="entry name" value="HSP20-like chaperones"/>
    <property type="match status" value="1"/>
</dbReference>
<evidence type="ECO:0000259" key="3">
    <source>
        <dbReference type="PROSITE" id="PS01031"/>
    </source>
</evidence>
<evidence type="ECO:0000256" key="1">
    <source>
        <dbReference type="PROSITE-ProRule" id="PRU00285"/>
    </source>
</evidence>
<name>A0ABT1PWM7_9ACTN</name>
<dbReference type="CDD" id="cd06464">
    <property type="entry name" value="ACD_sHsps-like"/>
    <property type="match status" value="1"/>
</dbReference>
<organism evidence="4 5">
    <name type="scientific">Streptomyces humicola</name>
    <dbReference type="NCBI Taxonomy" id="2953240"/>
    <lineage>
        <taxon>Bacteria</taxon>
        <taxon>Bacillati</taxon>
        <taxon>Actinomycetota</taxon>
        <taxon>Actinomycetes</taxon>
        <taxon>Kitasatosporales</taxon>
        <taxon>Streptomycetaceae</taxon>
        <taxon>Streptomyces</taxon>
    </lineage>
</organism>
<evidence type="ECO:0000256" key="2">
    <source>
        <dbReference type="RuleBase" id="RU003616"/>
    </source>
</evidence>
<dbReference type="Gene3D" id="2.60.40.790">
    <property type="match status" value="1"/>
</dbReference>
<evidence type="ECO:0000313" key="4">
    <source>
        <dbReference type="EMBL" id="MCQ4082062.1"/>
    </source>
</evidence>
<dbReference type="InterPro" id="IPR031107">
    <property type="entry name" value="Small_HSP"/>
</dbReference>
<feature type="domain" description="SHSP" evidence="3">
    <location>
        <begin position="27"/>
        <end position="137"/>
    </location>
</feature>
<comment type="caution">
    <text evidence="4">The sequence shown here is derived from an EMBL/GenBank/DDBJ whole genome shotgun (WGS) entry which is preliminary data.</text>
</comment>